<keyword evidence="1" id="KW-0472">Membrane</keyword>
<evidence type="ECO:0000313" key="4">
    <source>
        <dbReference type="Proteomes" id="UP000320176"/>
    </source>
</evidence>
<keyword evidence="1" id="KW-0812">Transmembrane</keyword>
<dbReference type="Proteomes" id="UP000320176">
    <property type="component" value="Unassembled WGS sequence"/>
</dbReference>
<feature type="transmembrane region" description="Helical" evidence="1">
    <location>
        <begin position="47"/>
        <end position="66"/>
    </location>
</feature>
<dbReference type="EMBL" id="SJPN01000003">
    <property type="protein sequence ID" value="TWU04637.1"/>
    <property type="molecule type" value="Genomic_DNA"/>
</dbReference>
<dbReference type="OrthoDB" id="273247at2"/>
<dbReference type="GO" id="GO:0030153">
    <property type="term" value="P:bacteriocin immunity"/>
    <property type="evidence" value="ECO:0007669"/>
    <property type="project" value="InterPro"/>
</dbReference>
<evidence type="ECO:0000259" key="2">
    <source>
        <dbReference type="Pfam" id="PF06713"/>
    </source>
</evidence>
<dbReference type="AlphaFoldDB" id="A0A5C6AYT6"/>
<comment type="caution">
    <text evidence="3">The sequence shown here is derived from an EMBL/GenBank/DDBJ whole genome shotgun (WGS) entry which is preliminary data.</text>
</comment>
<organism evidence="3 4">
    <name type="scientific">Stieleria varia</name>
    <dbReference type="NCBI Taxonomy" id="2528005"/>
    <lineage>
        <taxon>Bacteria</taxon>
        <taxon>Pseudomonadati</taxon>
        <taxon>Planctomycetota</taxon>
        <taxon>Planctomycetia</taxon>
        <taxon>Pirellulales</taxon>
        <taxon>Pirellulaceae</taxon>
        <taxon>Stieleria</taxon>
    </lineage>
</organism>
<feature type="transmembrane region" description="Helical" evidence="1">
    <location>
        <begin position="18"/>
        <end position="40"/>
    </location>
</feature>
<keyword evidence="4" id="KW-1185">Reference proteome</keyword>
<dbReference type="RefSeq" id="WP_146520025.1">
    <property type="nucleotide sequence ID" value="NZ_CP151726.1"/>
</dbReference>
<dbReference type="Pfam" id="PF06713">
    <property type="entry name" value="bPH_4"/>
    <property type="match status" value="1"/>
</dbReference>
<feature type="domain" description="Uncharacterized protein YyaB-like PH" evidence="2">
    <location>
        <begin position="68"/>
        <end position="137"/>
    </location>
</feature>
<evidence type="ECO:0000256" key="1">
    <source>
        <dbReference type="SAM" id="Phobius"/>
    </source>
</evidence>
<sequence>MTQTNHRTNQVYESAVDWWVWPVLLAAPLICLGSAGLLLSQGKTQDAITVLFVGTGSILLTGMFTVPCRYTILSDSLTIRCGILFYRVPFEKIQSVELSGSWLSGPALSLRRVKVSTPSRFHLVSPKDRELFIEHLNSAIANFQAKSRS</sequence>
<evidence type="ECO:0000313" key="3">
    <source>
        <dbReference type="EMBL" id="TWU04637.1"/>
    </source>
</evidence>
<reference evidence="3 4" key="1">
    <citation type="submission" date="2019-02" db="EMBL/GenBank/DDBJ databases">
        <title>Deep-cultivation of Planctomycetes and their phenomic and genomic characterization uncovers novel biology.</title>
        <authorList>
            <person name="Wiegand S."/>
            <person name="Jogler M."/>
            <person name="Boedeker C."/>
            <person name="Pinto D."/>
            <person name="Vollmers J."/>
            <person name="Rivas-Marin E."/>
            <person name="Kohn T."/>
            <person name="Peeters S.H."/>
            <person name="Heuer A."/>
            <person name="Rast P."/>
            <person name="Oberbeckmann S."/>
            <person name="Bunk B."/>
            <person name="Jeske O."/>
            <person name="Meyerdierks A."/>
            <person name="Storesund J.E."/>
            <person name="Kallscheuer N."/>
            <person name="Luecker S."/>
            <person name="Lage O.M."/>
            <person name="Pohl T."/>
            <person name="Merkel B.J."/>
            <person name="Hornburger P."/>
            <person name="Mueller R.-W."/>
            <person name="Bruemmer F."/>
            <person name="Labrenz M."/>
            <person name="Spormann A.M."/>
            <person name="Op Den Camp H."/>
            <person name="Overmann J."/>
            <person name="Amann R."/>
            <person name="Jetten M.S.M."/>
            <person name="Mascher T."/>
            <person name="Medema M.H."/>
            <person name="Devos D.P."/>
            <person name="Kaster A.-K."/>
            <person name="Ovreas L."/>
            <person name="Rohde M."/>
            <person name="Galperin M.Y."/>
            <person name="Jogler C."/>
        </authorList>
    </citation>
    <scope>NUCLEOTIDE SEQUENCE [LARGE SCALE GENOMIC DNA]</scope>
    <source>
        <strain evidence="3 4">Pla52n</strain>
    </source>
</reference>
<gene>
    <name evidence="3" type="ORF">Pla52n_26790</name>
</gene>
<keyword evidence="1" id="KW-1133">Transmembrane helix</keyword>
<proteinExistence type="predicted"/>
<name>A0A5C6AYT6_9BACT</name>
<protein>
    <recommendedName>
        <fullName evidence="2">Uncharacterized protein YyaB-like PH domain-containing protein</fullName>
    </recommendedName>
</protein>
<accession>A0A5C6AYT6</accession>
<dbReference type="InterPro" id="IPR009589">
    <property type="entry name" value="PH_YyaB-like"/>
</dbReference>